<reference evidence="2 3" key="1">
    <citation type="submission" date="2018-08" db="EMBL/GenBank/DDBJ databases">
        <title>Aeromicrobium sp. M2KJ-4, whole genome shotgun sequence.</title>
        <authorList>
            <person name="Tuo L."/>
        </authorList>
    </citation>
    <scope>NUCLEOTIDE SEQUENCE [LARGE SCALE GENOMIC DNA]</scope>
    <source>
        <strain evidence="2 3">M2KJ-4</strain>
    </source>
</reference>
<keyword evidence="3" id="KW-1185">Reference proteome</keyword>
<protein>
    <recommendedName>
        <fullName evidence="4">Integral membrane protein</fullName>
    </recommendedName>
</protein>
<sequence>MSDINPSSTSDTSHGFGRALVAVYAVFALAASARSIVQLVTEVESDTVVPYTLSAFAGVVYVLATYALARNHRRLASVTIGIELVGVLTVGVLSLVDGDLFPDQTVWSDFGMGYLFIPLVLPFVGLWWLRRSSVV</sequence>
<feature type="transmembrane region" description="Helical" evidence="1">
    <location>
        <begin position="75"/>
        <end position="96"/>
    </location>
</feature>
<evidence type="ECO:0000313" key="3">
    <source>
        <dbReference type="Proteomes" id="UP000265581"/>
    </source>
</evidence>
<evidence type="ECO:0000313" key="2">
    <source>
        <dbReference type="EMBL" id="REK70083.1"/>
    </source>
</evidence>
<organism evidence="2 3">
    <name type="scientific">Aeromicrobium endophyticum</name>
    <dbReference type="NCBI Taxonomy" id="2292704"/>
    <lineage>
        <taxon>Bacteria</taxon>
        <taxon>Bacillati</taxon>
        <taxon>Actinomycetota</taxon>
        <taxon>Actinomycetes</taxon>
        <taxon>Propionibacteriales</taxon>
        <taxon>Nocardioidaceae</taxon>
        <taxon>Aeromicrobium</taxon>
    </lineage>
</organism>
<dbReference type="AlphaFoldDB" id="A0A371P2B2"/>
<keyword evidence="1" id="KW-1133">Transmembrane helix</keyword>
<evidence type="ECO:0000256" key="1">
    <source>
        <dbReference type="SAM" id="Phobius"/>
    </source>
</evidence>
<accession>A0A371P2B2</accession>
<dbReference type="EMBL" id="QUBR01000002">
    <property type="protein sequence ID" value="REK70083.1"/>
    <property type="molecule type" value="Genomic_DNA"/>
</dbReference>
<keyword evidence="1" id="KW-0472">Membrane</keyword>
<feature type="transmembrane region" description="Helical" evidence="1">
    <location>
        <begin position="111"/>
        <end position="129"/>
    </location>
</feature>
<comment type="caution">
    <text evidence="2">The sequence shown here is derived from an EMBL/GenBank/DDBJ whole genome shotgun (WGS) entry which is preliminary data.</text>
</comment>
<feature type="transmembrane region" description="Helical" evidence="1">
    <location>
        <begin position="48"/>
        <end position="68"/>
    </location>
</feature>
<keyword evidence="1" id="KW-0812">Transmembrane</keyword>
<proteinExistence type="predicted"/>
<evidence type="ECO:0008006" key="4">
    <source>
        <dbReference type="Google" id="ProtNLM"/>
    </source>
</evidence>
<dbReference type="OrthoDB" id="25997at2"/>
<gene>
    <name evidence="2" type="ORF">DX116_12970</name>
</gene>
<dbReference type="Proteomes" id="UP000265581">
    <property type="component" value="Unassembled WGS sequence"/>
</dbReference>
<feature type="transmembrane region" description="Helical" evidence="1">
    <location>
        <begin position="16"/>
        <end position="36"/>
    </location>
</feature>
<name>A0A371P2B2_9ACTN</name>
<dbReference type="RefSeq" id="WP_119704681.1">
    <property type="nucleotide sequence ID" value="NZ_JBHSOI010000002.1"/>
</dbReference>